<dbReference type="RefSeq" id="WP_047765799.1">
    <property type="nucleotide sequence ID" value="NZ_LAQL01000018.1"/>
</dbReference>
<keyword evidence="1" id="KW-0472">Membrane</keyword>
<organism evidence="2 3">
    <name type="scientific">Kiloniella spongiae</name>
    <dbReference type="NCBI Taxonomy" id="1489064"/>
    <lineage>
        <taxon>Bacteria</taxon>
        <taxon>Pseudomonadati</taxon>
        <taxon>Pseudomonadota</taxon>
        <taxon>Alphaproteobacteria</taxon>
        <taxon>Rhodospirillales</taxon>
        <taxon>Kiloniellaceae</taxon>
        <taxon>Kiloniella</taxon>
    </lineage>
</organism>
<keyword evidence="3" id="KW-1185">Reference proteome</keyword>
<reference evidence="2 3" key="1">
    <citation type="submission" date="2015-03" db="EMBL/GenBank/DDBJ databases">
        <title>Genome Sequence of Kiloniella spongiae MEBiC09566, isolated from a marine sponge.</title>
        <authorList>
            <person name="Shao Z."/>
            <person name="Wang L."/>
            <person name="Li X."/>
        </authorList>
    </citation>
    <scope>NUCLEOTIDE SEQUENCE [LARGE SCALE GENOMIC DNA]</scope>
    <source>
        <strain evidence="2 3">MEBiC09566</strain>
    </source>
</reference>
<name>A0A0H2MEQ3_9PROT</name>
<keyword evidence="1" id="KW-0812">Transmembrane</keyword>
<proteinExistence type="predicted"/>
<dbReference type="AlphaFoldDB" id="A0A0H2MEQ3"/>
<dbReference type="EMBL" id="LAQL01000018">
    <property type="protein sequence ID" value="KLN59217.1"/>
    <property type="molecule type" value="Genomic_DNA"/>
</dbReference>
<accession>A0A0H2MEQ3</accession>
<evidence type="ECO:0000313" key="2">
    <source>
        <dbReference type="EMBL" id="KLN59217.1"/>
    </source>
</evidence>
<keyword evidence="1" id="KW-1133">Transmembrane helix</keyword>
<evidence type="ECO:0000256" key="1">
    <source>
        <dbReference type="SAM" id="Phobius"/>
    </source>
</evidence>
<feature type="transmembrane region" description="Helical" evidence="1">
    <location>
        <begin position="6"/>
        <end position="30"/>
    </location>
</feature>
<protein>
    <recommendedName>
        <fullName evidence="4">DUF4760 domain-containing protein</fullName>
    </recommendedName>
</protein>
<gene>
    <name evidence="2" type="ORF">WH96_18935</name>
</gene>
<comment type="caution">
    <text evidence="2">The sequence shown here is derived from an EMBL/GenBank/DDBJ whole genome shotgun (WGS) entry which is preliminary data.</text>
</comment>
<evidence type="ECO:0008006" key="4">
    <source>
        <dbReference type="Google" id="ProtNLM"/>
    </source>
</evidence>
<dbReference type="OrthoDB" id="6402399at2"/>
<evidence type="ECO:0000313" key="3">
    <source>
        <dbReference type="Proteomes" id="UP000035444"/>
    </source>
</evidence>
<dbReference type="Proteomes" id="UP000035444">
    <property type="component" value="Unassembled WGS sequence"/>
</dbReference>
<sequence>MEDNSWIEVLTAIGSVATPILVLFLSSIGWKAKKDIERKVELENKLRDDRIDIYNQILDPFIILLMPETAWRSDKKNKGKNKEEIATNNMLSLEYRRYGFKLALMANDAVVLSYNNLMQHIYNIQENEETDFVPLLKLLGEFLVEIRKSMGNESTKLNHWDMCEWWMSDARKIKNGQL</sequence>